<dbReference type="SUPFAM" id="SSF48452">
    <property type="entry name" value="TPR-like"/>
    <property type="match status" value="1"/>
</dbReference>
<evidence type="ECO:0000259" key="5">
    <source>
        <dbReference type="PROSITE" id="PS51194"/>
    </source>
</evidence>
<evidence type="ECO:0000256" key="2">
    <source>
        <dbReference type="ARBA" id="ARBA00022840"/>
    </source>
</evidence>
<keyword evidence="7" id="KW-1185">Reference proteome</keyword>
<sequence length="969" mass="110587">MIIMLDSPIDTFKNDIRFRDHIAHIETIPAKKANYKRIPDLNDRIVEYLDSKEIKLYNHQADTYEAVKKGDNVILTTTTASGKTLAFNLPIMESLIEDEKATALYIYPAKALSNDQLNVLKEMESDLDININPRTYDGDTPKSERYGIRQKSRVILTNPYQLHLILSWHHQWERFYRNLKYIVIDEAHYYRGVFGSNVAFLIRRLKRIANFYGSNPIFILSSATLANPLELANKLTGENFTLVDNDTSPSGEKDFILFNPFKNYRNSAESSAPSIHVVTADIFRYLMLKNIQTLCFTVSRKITELIAMWSKKDAKLTEGKLDNSRIAAYRAGYRPEERREIEDGLKSGKYLGVTCTNALELGIDIGSLDAVIISGFPGTMMSTWQQSGRAGRSNQKSLAILIAFENQLDQYYMNNPKAFFDKPQEKAIIDLSNPILQEAHILCAANELPLKKGEALTYFNISDDFLDELVSNDDLYLSRTGNYTYKYDDNPAFDHSLDQISSEEFKIMNNGRLLETMERSQVYREAHEGAILINKGETYTVDNVNLKSGYVNVSKKNVDYHTMVLNDTEVNIVAHESKKKYGDLTIHFGEVNVKKDYYKYKKMQHSKVLGMYSLDLPPLKFKTKGLWFTIPKSLKKDLKDMYPDDDEVFEGGLHGAEHALIGLFPLQVICDRFDIGGLSTAYHKDTEEATIFIYDGYEGGIGICEKAVDVFVELLKSTLELIKGCKCRNGCPSCIYSPKCGNDNKPLHKKATEYILQYMLDEALNGKTETVEEIIEEEPPEDLDLYSEALELYTDREYSQAKDILHEILSSQPNHINANLLMAHVLSEQGIEDVAIFYARKTLKVSPSNQNAADLLQKLQFAPAKKEFVHESVYYEEENVAVNEDVSFDDVDTLYEEAYDLFNQGDLDTACELLEKLLEIDDTHVEANALMGFVYRMGGMFDKAMQYARKASKLDKNNEMVRELIKELY</sequence>
<dbReference type="GO" id="GO:0005524">
    <property type="term" value="F:ATP binding"/>
    <property type="evidence" value="ECO:0007669"/>
    <property type="project" value="UniProtKB-KW"/>
</dbReference>
<dbReference type="PANTHER" id="PTHR47957:SF3">
    <property type="entry name" value="ATP-DEPENDENT HELICASE HRQ1"/>
    <property type="match status" value="1"/>
</dbReference>
<dbReference type="PROSITE" id="PS51192">
    <property type="entry name" value="HELICASE_ATP_BIND_1"/>
    <property type="match status" value="1"/>
</dbReference>
<feature type="repeat" description="TPR" evidence="3">
    <location>
        <begin position="925"/>
        <end position="958"/>
    </location>
</feature>
<dbReference type="Gene3D" id="3.40.50.300">
    <property type="entry name" value="P-loop containing nucleotide triphosphate hydrolases"/>
    <property type="match status" value="2"/>
</dbReference>
<dbReference type="Pfam" id="PF14559">
    <property type="entry name" value="TPR_19"/>
    <property type="match status" value="1"/>
</dbReference>
<dbReference type="InterPro" id="IPR018973">
    <property type="entry name" value="MZB"/>
</dbReference>
<dbReference type="STRING" id="230361.sm9_0945"/>
<evidence type="ECO:0000256" key="1">
    <source>
        <dbReference type="ARBA" id="ARBA00022741"/>
    </source>
</evidence>
<dbReference type="InterPro" id="IPR055227">
    <property type="entry name" value="HRQ1_WHD"/>
</dbReference>
<dbReference type="Pfam" id="PF00270">
    <property type="entry name" value="DEAD"/>
    <property type="match status" value="1"/>
</dbReference>
<organism evidence="6 7">
    <name type="scientific">Methanobrevibacter millerae</name>
    <dbReference type="NCBI Taxonomy" id="230361"/>
    <lineage>
        <taxon>Archaea</taxon>
        <taxon>Methanobacteriati</taxon>
        <taxon>Methanobacteriota</taxon>
        <taxon>Methanomada group</taxon>
        <taxon>Methanobacteria</taxon>
        <taxon>Methanobacteriales</taxon>
        <taxon>Methanobacteriaceae</taxon>
        <taxon>Methanobrevibacter</taxon>
    </lineage>
</organism>
<dbReference type="AlphaFoldDB" id="A0A1G5V192"/>
<evidence type="ECO:0000256" key="3">
    <source>
        <dbReference type="PROSITE-ProRule" id="PRU00339"/>
    </source>
</evidence>
<evidence type="ECO:0000259" key="4">
    <source>
        <dbReference type="PROSITE" id="PS51192"/>
    </source>
</evidence>
<evidence type="ECO:0000313" key="6">
    <source>
        <dbReference type="EMBL" id="SDA39632.1"/>
    </source>
</evidence>
<dbReference type="CDD" id="cd18797">
    <property type="entry name" value="SF2_C_Hrq"/>
    <property type="match status" value="1"/>
</dbReference>
<gene>
    <name evidence="6" type="ORF">SAMN02910315_00270</name>
</gene>
<dbReference type="PROSITE" id="PS50005">
    <property type="entry name" value="TPR"/>
    <property type="match status" value="1"/>
</dbReference>
<evidence type="ECO:0000313" key="7">
    <source>
        <dbReference type="Proteomes" id="UP000323439"/>
    </source>
</evidence>
<feature type="domain" description="Helicase C-terminal" evidence="5">
    <location>
        <begin position="281"/>
        <end position="435"/>
    </location>
</feature>
<dbReference type="Pfam" id="PF09369">
    <property type="entry name" value="MZB"/>
    <property type="match status" value="1"/>
</dbReference>
<dbReference type="PROSITE" id="PS51194">
    <property type="entry name" value="HELICASE_CTER"/>
    <property type="match status" value="1"/>
</dbReference>
<dbReference type="InterPro" id="IPR027417">
    <property type="entry name" value="P-loop_NTPase"/>
</dbReference>
<dbReference type="CDD" id="cd17923">
    <property type="entry name" value="DEXHc_Hrq1-like"/>
    <property type="match status" value="1"/>
</dbReference>
<dbReference type="InterPro" id="IPR001650">
    <property type="entry name" value="Helicase_C-like"/>
</dbReference>
<accession>A0A1G5V192</accession>
<keyword evidence="3" id="KW-0802">TPR repeat</keyword>
<dbReference type="InterPro" id="IPR019734">
    <property type="entry name" value="TPR_rpt"/>
</dbReference>
<reference evidence="6 7" key="1">
    <citation type="submission" date="2016-10" db="EMBL/GenBank/DDBJ databases">
        <authorList>
            <person name="Varghese N."/>
            <person name="Submissions S."/>
        </authorList>
    </citation>
    <scope>NUCLEOTIDE SEQUENCE [LARGE SCALE GENOMIC DNA]</scope>
    <source>
        <strain evidence="6 7">DSM 16643</strain>
    </source>
</reference>
<dbReference type="SUPFAM" id="SSF52540">
    <property type="entry name" value="P-loop containing nucleoside triphosphate hydrolases"/>
    <property type="match status" value="1"/>
</dbReference>
<dbReference type="GO" id="GO:0036297">
    <property type="term" value="P:interstrand cross-link repair"/>
    <property type="evidence" value="ECO:0007669"/>
    <property type="project" value="TreeGrafter"/>
</dbReference>
<keyword evidence="6" id="KW-0347">Helicase</keyword>
<dbReference type="Gene3D" id="1.25.40.10">
    <property type="entry name" value="Tetratricopeptide repeat domain"/>
    <property type="match status" value="2"/>
</dbReference>
<keyword evidence="6" id="KW-0378">Hydrolase</keyword>
<keyword evidence="2" id="KW-0067">ATP-binding</keyword>
<name>A0A1G5V192_9EURY</name>
<dbReference type="GO" id="GO:0003676">
    <property type="term" value="F:nucleic acid binding"/>
    <property type="evidence" value="ECO:0007669"/>
    <property type="project" value="InterPro"/>
</dbReference>
<dbReference type="SMART" id="SM00487">
    <property type="entry name" value="DEXDc"/>
    <property type="match status" value="1"/>
</dbReference>
<keyword evidence="1" id="KW-0547">Nucleotide-binding</keyword>
<dbReference type="SMART" id="SM00028">
    <property type="entry name" value="TPR"/>
    <property type="match status" value="4"/>
</dbReference>
<dbReference type="Pfam" id="PF22982">
    <property type="entry name" value="WHD_HRQ1"/>
    <property type="match status" value="1"/>
</dbReference>
<dbReference type="InterPro" id="IPR011545">
    <property type="entry name" value="DEAD/DEAH_box_helicase_dom"/>
</dbReference>
<dbReference type="SMART" id="SM00490">
    <property type="entry name" value="HELICc"/>
    <property type="match status" value="1"/>
</dbReference>
<dbReference type="Pfam" id="PF00271">
    <property type="entry name" value="Helicase_C"/>
    <property type="match status" value="1"/>
</dbReference>
<proteinExistence type="predicted"/>
<dbReference type="GO" id="GO:0043138">
    <property type="term" value="F:3'-5' DNA helicase activity"/>
    <property type="evidence" value="ECO:0007669"/>
    <property type="project" value="TreeGrafter"/>
</dbReference>
<dbReference type="PANTHER" id="PTHR47957">
    <property type="entry name" value="ATP-DEPENDENT HELICASE HRQ1"/>
    <property type="match status" value="1"/>
</dbReference>
<protein>
    <submittedName>
        <fullName evidence="6">DEAD/DEAH box helicase domain-containing protein</fullName>
    </submittedName>
</protein>
<dbReference type="InterPro" id="IPR014001">
    <property type="entry name" value="Helicase_ATP-bd"/>
</dbReference>
<feature type="domain" description="Helicase ATP-binding" evidence="4">
    <location>
        <begin position="64"/>
        <end position="243"/>
    </location>
</feature>
<dbReference type="EMBL" id="FMXB01000002">
    <property type="protein sequence ID" value="SDA39632.1"/>
    <property type="molecule type" value="Genomic_DNA"/>
</dbReference>
<dbReference type="GO" id="GO:0006289">
    <property type="term" value="P:nucleotide-excision repair"/>
    <property type="evidence" value="ECO:0007669"/>
    <property type="project" value="TreeGrafter"/>
</dbReference>
<dbReference type="Proteomes" id="UP000323439">
    <property type="component" value="Unassembled WGS sequence"/>
</dbReference>
<dbReference type="InterPro" id="IPR011990">
    <property type="entry name" value="TPR-like_helical_dom_sf"/>
</dbReference>